<evidence type="ECO:0008006" key="2">
    <source>
        <dbReference type="Google" id="ProtNLM"/>
    </source>
</evidence>
<gene>
    <name evidence="1" type="ORF">BRAN1462_LOCUS2230</name>
</gene>
<organism evidence="1">
    <name type="scientific">Zooxanthella nutricula</name>
    <dbReference type="NCBI Taxonomy" id="1333877"/>
    <lineage>
        <taxon>Eukaryota</taxon>
        <taxon>Sar</taxon>
        <taxon>Alveolata</taxon>
        <taxon>Dinophyceae</taxon>
        <taxon>Peridiniales</taxon>
        <taxon>Peridiniales incertae sedis</taxon>
        <taxon>Zooxanthella</taxon>
    </lineage>
</organism>
<dbReference type="EMBL" id="HBGW01003393">
    <property type="protein sequence ID" value="CAD9490223.1"/>
    <property type="molecule type" value="Transcribed_RNA"/>
</dbReference>
<proteinExistence type="predicted"/>
<name>A0A7S2HGS7_9DINO</name>
<accession>A0A7S2HGS7</accession>
<sequence>MMWQVLGRLDLAPRTYAQAADIFDVVCLKSSLASEAAQLPATCVAICRLLKKCDCGPLSAAERLQCREAFTSFTDILSQLGLLPNTRGPQAPRPTSAEADAELAARERSLLEDLGWRIDMRSAEDWLTAYGLRLDIATAGMFRDSLVWALKHSTSCAKGARQQATVLELPPRLLATGYLCHGLVCARMLSYDRLCPEASVDATVWKRLYAGSQPGGVLPECSLRVETQDALLEQLCLATCSDMEAFKLATLSVLEGGALGHGAAPGAPIGA</sequence>
<reference evidence="1" key="1">
    <citation type="submission" date="2021-01" db="EMBL/GenBank/DDBJ databases">
        <authorList>
            <person name="Corre E."/>
            <person name="Pelletier E."/>
            <person name="Niang G."/>
            <person name="Scheremetjew M."/>
            <person name="Finn R."/>
            <person name="Kale V."/>
            <person name="Holt S."/>
            <person name="Cochrane G."/>
            <person name="Meng A."/>
            <person name="Brown T."/>
            <person name="Cohen L."/>
        </authorList>
    </citation>
    <scope>NUCLEOTIDE SEQUENCE</scope>
    <source>
        <strain evidence="1">RCC3387</strain>
    </source>
</reference>
<protein>
    <recommendedName>
        <fullName evidence="2">Cyclin N-terminal domain-containing protein</fullName>
    </recommendedName>
</protein>
<dbReference type="AlphaFoldDB" id="A0A7S2HGS7"/>
<evidence type="ECO:0000313" key="1">
    <source>
        <dbReference type="EMBL" id="CAD9490223.1"/>
    </source>
</evidence>